<dbReference type="RefSeq" id="XP_018229198.1">
    <property type="nucleotide sequence ID" value="XM_018374626.1"/>
</dbReference>
<dbReference type="PANTHER" id="PTHR15139:SF0">
    <property type="entry name" value="TUBULIN-SPECIFIC CHAPERONE C"/>
    <property type="match status" value="1"/>
</dbReference>
<evidence type="ECO:0000256" key="3">
    <source>
        <dbReference type="ARBA" id="ARBA00022490"/>
    </source>
</evidence>
<dbReference type="Gene3D" id="2.160.20.70">
    <property type="match status" value="1"/>
</dbReference>
<keyword evidence="4" id="KW-0007">Acetylation</keyword>
<dbReference type="Gene3D" id="1.20.58.1250">
    <property type="entry name" value="Tubulin Binding Cofactor C, N-terminal domain"/>
    <property type="match status" value="1"/>
</dbReference>
<evidence type="ECO:0000256" key="4">
    <source>
        <dbReference type="ARBA" id="ARBA00022990"/>
    </source>
</evidence>
<gene>
    <name evidence="8" type="ORF">T551_02363</name>
</gene>
<dbReference type="InterPro" id="IPR012945">
    <property type="entry name" value="Tubulin-bd_cofactor_C_dom"/>
</dbReference>
<dbReference type="GO" id="GO:0007023">
    <property type="term" value="P:post-chaperonin tubulin folding pathway"/>
    <property type="evidence" value="ECO:0007669"/>
    <property type="project" value="InterPro"/>
</dbReference>
<keyword evidence="9" id="KW-1185">Reference proteome</keyword>
<comment type="subunit">
    <text evidence="6">Supercomplex made of cofactors A to E. Cofactors A and D function by capturing and stabilizing tubulin in a quasi-native conformation. Cofactor E binds to the cofactor D-tubulin complex; interaction with cofactor C then causes the release of tubulin polypeptides that are committed to the native state.</text>
</comment>
<feature type="domain" description="C-CAP/cofactor C-like" evidence="7">
    <location>
        <begin position="117"/>
        <end position="257"/>
    </location>
</feature>
<dbReference type="EMBL" id="LFWA01000010">
    <property type="protein sequence ID" value="KTW29089.1"/>
    <property type="molecule type" value="Genomic_DNA"/>
</dbReference>
<dbReference type="Pfam" id="PF07986">
    <property type="entry name" value="TBCC"/>
    <property type="match status" value="1"/>
</dbReference>
<comment type="caution">
    <text evidence="8">The sequence shown here is derived from an EMBL/GenBank/DDBJ whole genome shotgun (WGS) entry which is preliminary data.</text>
</comment>
<evidence type="ECO:0000313" key="9">
    <source>
        <dbReference type="Proteomes" id="UP000053447"/>
    </source>
</evidence>
<dbReference type="GO" id="GO:0007021">
    <property type="term" value="P:tubulin complex assembly"/>
    <property type="evidence" value="ECO:0007669"/>
    <property type="project" value="TreeGrafter"/>
</dbReference>
<proteinExistence type="inferred from homology"/>
<comment type="similarity">
    <text evidence="2">Belongs to the TBCC family.</text>
</comment>
<name>A0A0W4ZL37_PNEJ7</name>
<dbReference type="Proteomes" id="UP000053447">
    <property type="component" value="Unassembled WGS sequence"/>
</dbReference>
<dbReference type="eggNOG" id="KOG2512">
    <property type="taxonomic scope" value="Eukaryota"/>
</dbReference>
<dbReference type="InterPro" id="IPR017901">
    <property type="entry name" value="C-CAP_CF_C-like"/>
</dbReference>
<dbReference type="InterPro" id="IPR031925">
    <property type="entry name" value="TBCC_N"/>
</dbReference>
<evidence type="ECO:0000256" key="5">
    <source>
        <dbReference type="ARBA" id="ARBA00023186"/>
    </source>
</evidence>
<organism evidence="8 9">
    <name type="scientific">Pneumocystis jirovecii (strain RU7)</name>
    <name type="common">Human pneumocystis pneumonia agent</name>
    <dbReference type="NCBI Taxonomy" id="1408657"/>
    <lineage>
        <taxon>Eukaryota</taxon>
        <taxon>Fungi</taxon>
        <taxon>Dikarya</taxon>
        <taxon>Ascomycota</taxon>
        <taxon>Taphrinomycotina</taxon>
        <taxon>Pneumocystomycetes</taxon>
        <taxon>Pneumocystaceae</taxon>
        <taxon>Pneumocystis</taxon>
    </lineage>
</organism>
<evidence type="ECO:0000313" key="8">
    <source>
        <dbReference type="EMBL" id="KTW29089.1"/>
    </source>
</evidence>
<protein>
    <recommendedName>
        <fullName evidence="7">C-CAP/cofactor C-like domain-containing protein</fullName>
    </recommendedName>
</protein>
<dbReference type="VEuPathDB" id="FungiDB:T551_02363"/>
<dbReference type="GO" id="GO:0015631">
    <property type="term" value="F:tubulin binding"/>
    <property type="evidence" value="ECO:0007669"/>
    <property type="project" value="InterPro"/>
</dbReference>
<keyword evidence="3" id="KW-0963">Cytoplasm</keyword>
<evidence type="ECO:0000256" key="6">
    <source>
        <dbReference type="ARBA" id="ARBA00026055"/>
    </source>
</evidence>
<dbReference type="AlphaFoldDB" id="A0A0W4ZL37"/>
<dbReference type="InterPro" id="IPR016098">
    <property type="entry name" value="CAP/MinC_C"/>
</dbReference>
<dbReference type="SMART" id="SM00673">
    <property type="entry name" value="CARP"/>
    <property type="match status" value="1"/>
</dbReference>
<comment type="subcellular location">
    <subcellularLocation>
        <location evidence="1">Cytoplasm</location>
    </subcellularLocation>
</comment>
<dbReference type="GeneID" id="28940881"/>
<dbReference type="Pfam" id="PF16752">
    <property type="entry name" value="TBCC_N"/>
    <property type="match status" value="1"/>
</dbReference>
<evidence type="ECO:0000256" key="1">
    <source>
        <dbReference type="ARBA" id="ARBA00004496"/>
    </source>
</evidence>
<dbReference type="GO" id="GO:0005737">
    <property type="term" value="C:cytoplasm"/>
    <property type="evidence" value="ECO:0007669"/>
    <property type="project" value="UniProtKB-SubCell"/>
</dbReference>
<reference evidence="9" key="1">
    <citation type="journal article" date="2016" name="Nat. Commun.">
        <title>Genome analysis of three Pneumocystis species reveals adaptation mechanisms to life exclusively in mammalian hosts.</title>
        <authorList>
            <person name="Ma L."/>
            <person name="Chen Z."/>
            <person name="Huang D.W."/>
            <person name="Kutty G."/>
            <person name="Ishihara M."/>
            <person name="Wang H."/>
            <person name="Abouelleil A."/>
            <person name="Bishop L."/>
            <person name="Davey E."/>
            <person name="Deng R."/>
            <person name="Deng X."/>
            <person name="Fan L."/>
            <person name="Fantoni G."/>
            <person name="Fitzgerald M."/>
            <person name="Gogineni E."/>
            <person name="Goldberg J.M."/>
            <person name="Handley G."/>
            <person name="Hu X."/>
            <person name="Huber C."/>
            <person name="Jiao X."/>
            <person name="Jones K."/>
            <person name="Levin J.Z."/>
            <person name="Liu Y."/>
            <person name="Macdonald P."/>
            <person name="Melnikov A."/>
            <person name="Raley C."/>
            <person name="Sassi M."/>
            <person name="Sherman B.T."/>
            <person name="Song X."/>
            <person name="Sykes S."/>
            <person name="Tran B."/>
            <person name="Walsh L."/>
            <person name="Xia Y."/>
            <person name="Yang J."/>
            <person name="Young S."/>
            <person name="Zeng Q."/>
            <person name="Zheng X."/>
            <person name="Stephens R."/>
            <person name="Nusbaum C."/>
            <person name="Birren B.W."/>
            <person name="Azadi P."/>
            <person name="Lempicki R.A."/>
            <person name="Cuomo C.A."/>
            <person name="Kovacs J.A."/>
        </authorList>
    </citation>
    <scope>NUCLEOTIDE SEQUENCE [LARGE SCALE GENOMIC DNA]</scope>
    <source>
        <strain evidence="9">RU7</strain>
    </source>
</reference>
<accession>A0A0W4ZL37</accession>
<evidence type="ECO:0000256" key="2">
    <source>
        <dbReference type="ARBA" id="ARBA00008848"/>
    </source>
</evidence>
<keyword evidence="5" id="KW-0143">Chaperone</keyword>
<dbReference type="PROSITE" id="PS51329">
    <property type="entry name" value="C_CAP_COFACTOR_C"/>
    <property type="match status" value="1"/>
</dbReference>
<sequence length="299" mass="34771">MMPLKDAPQTYSVFLSKKRILDNRIIELSRLPNGIEKDQLIEEIGRQIQDLNDTIAKSSSLLTSYDNRILKEQLDKLYISYLSMKKNARPKLHFGFKTCSGIDYDQKETDKQSTIEPISMFLDNSVLTQSETHFLHIKEKIHLYKGCQNNSVNISNALLCVYLVHELEWHSLNVCHFRNSFVLANGIYGPACISDCQNCTFIVFCHQLRMHDCKNVDVLISCKSKPIIENCTGIRFGPNPYDKDSYETWNEVQDFGWLKQSKSPNWDIIPEEDRWEASKWENIIHDKEVSDIINLICRK</sequence>
<dbReference type="InterPro" id="IPR038397">
    <property type="entry name" value="TBCC_N_sf"/>
</dbReference>
<evidence type="ECO:0000259" key="7">
    <source>
        <dbReference type="PROSITE" id="PS51329"/>
    </source>
</evidence>
<dbReference type="InterPro" id="IPR006599">
    <property type="entry name" value="CARP_motif"/>
</dbReference>
<dbReference type="STRING" id="1408657.A0A0W4ZL37"/>
<dbReference type="PANTHER" id="PTHR15139">
    <property type="entry name" value="TUBULIN FOLDING COFACTOR C"/>
    <property type="match status" value="1"/>
</dbReference>
<dbReference type="OrthoDB" id="194775at2759"/>
<dbReference type="InterPro" id="IPR027684">
    <property type="entry name" value="TBCC"/>
</dbReference>